<dbReference type="PANTHER" id="PTHR37299:SF1">
    <property type="entry name" value="STAGE 0 SPORULATION PROTEIN A HOMOLOG"/>
    <property type="match status" value="1"/>
</dbReference>
<dbReference type="PROSITE" id="PS50930">
    <property type="entry name" value="HTH_LYTTR"/>
    <property type="match status" value="1"/>
</dbReference>
<keyword evidence="4" id="KW-0238">DNA-binding</keyword>
<dbReference type="GO" id="GO:0003677">
    <property type="term" value="F:DNA binding"/>
    <property type="evidence" value="ECO:0007669"/>
    <property type="project" value="UniProtKB-KW"/>
</dbReference>
<dbReference type="SUPFAM" id="SSF52172">
    <property type="entry name" value="CheY-like"/>
    <property type="match status" value="1"/>
</dbReference>
<feature type="modified residue" description="4-aspartylphosphate" evidence="1">
    <location>
        <position position="55"/>
    </location>
</feature>
<evidence type="ECO:0000259" key="2">
    <source>
        <dbReference type="PROSITE" id="PS50110"/>
    </source>
</evidence>
<dbReference type="AlphaFoldDB" id="A0A327NKX1"/>
<dbReference type="Pfam" id="PF00072">
    <property type="entry name" value="Response_reg"/>
    <property type="match status" value="1"/>
</dbReference>
<dbReference type="InterPro" id="IPR007492">
    <property type="entry name" value="LytTR_DNA-bd_dom"/>
</dbReference>
<dbReference type="PANTHER" id="PTHR37299">
    <property type="entry name" value="TRANSCRIPTIONAL REGULATOR-RELATED"/>
    <property type="match status" value="1"/>
</dbReference>
<dbReference type="SMART" id="SM00448">
    <property type="entry name" value="REC"/>
    <property type="match status" value="1"/>
</dbReference>
<reference evidence="4 5" key="1">
    <citation type="submission" date="2018-06" db="EMBL/GenBank/DDBJ databases">
        <title>Spirosoma sp. HMF3257 Genome sequencing and assembly.</title>
        <authorList>
            <person name="Kang H."/>
            <person name="Cha I."/>
            <person name="Kim H."/>
            <person name="Kang J."/>
            <person name="Joh K."/>
        </authorList>
    </citation>
    <scope>NUCLEOTIDE SEQUENCE [LARGE SCALE GENOMIC DNA]</scope>
    <source>
        <strain evidence="4 5">HMF3257</strain>
    </source>
</reference>
<feature type="domain" description="HTH LytTR-type" evidence="3">
    <location>
        <begin position="139"/>
        <end position="237"/>
    </location>
</feature>
<comment type="caution">
    <text evidence="4">The sequence shown here is derived from an EMBL/GenBank/DDBJ whole genome shotgun (WGS) entry which is preliminary data.</text>
</comment>
<dbReference type="Gene3D" id="3.40.50.2300">
    <property type="match status" value="1"/>
</dbReference>
<dbReference type="Pfam" id="PF04397">
    <property type="entry name" value="LytTR"/>
    <property type="match status" value="1"/>
</dbReference>
<dbReference type="Proteomes" id="UP000249016">
    <property type="component" value="Unassembled WGS sequence"/>
</dbReference>
<dbReference type="InterPro" id="IPR001789">
    <property type="entry name" value="Sig_transdc_resp-reg_receiver"/>
</dbReference>
<gene>
    <name evidence="4" type="ORF">HMF3257_13805</name>
</gene>
<protein>
    <submittedName>
        <fullName evidence="4">DNA-binding response regulator</fullName>
    </submittedName>
</protein>
<accession>A0A327NKX1</accession>
<dbReference type="SMART" id="SM00850">
    <property type="entry name" value="LytTR"/>
    <property type="match status" value="1"/>
</dbReference>
<sequence>MNLTCVIIDDEPLAREGLANYVREVDFLHLSGTCENPLELMTLLDQQPVDLIFLDIQMPKMNGIDFLKIVQNPPMVIITTAYPSFALEGFQLNVLDYLLKPITFDRFVKSANKAKDYYRLLAKSEAKSAQKAADEDDSFFIKCGNKYEKLYFEDILFIEGMQNYVTIFTSKGKYITLLNLKSLEHNLANHAFIRVHKSYLVSASKIDSIEGNEIFIQSHRIPISRNYREQVIAQVVNNKLWIK</sequence>
<dbReference type="PROSITE" id="PS50110">
    <property type="entry name" value="RESPONSE_REGULATORY"/>
    <property type="match status" value="1"/>
</dbReference>
<dbReference type="InterPro" id="IPR011006">
    <property type="entry name" value="CheY-like_superfamily"/>
</dbReference>
<evidence type="ECO:0000256" key="1">
    <source>
        <dbReference type="PROSITE-ProRule" id="PRU00169"/>
    </source>
</evidence>
<feature type="domain" description="Response regulatory" evidence="2">
    <location>
        <begin position="4"/>
        <end position="115"/>
    </location>
</feature>
<dbReference type="EMBL" id="QLII01000001">
    <property type="protein sequence ID" value="RAI75029.1"/>
    <property type="molecule type" value="Genomic_DNA"/>
</dbReference>
<evidence type="ECO:0000259" key="3">
    <source>
        <dbReference type="PROSITE" id="PS50930"/>
    </source>
</evidence>
<keyword evidence="5" id="KW-1185">Reference proteome</keyword>
<keyword evidence="1" id="KW-0597">Phosphoprotein</keyword>
<dbReference type="RefSeq" id="WP_111342952.1">
    <property type="nucleotide sequence ID" value="NZ_QLII01000001.1"/>
</dbReference>
<name>A0A327NKX1_9BACT</name>
<evidence type="ECO:0000313" key="4">
    <source>
        <dbReference type="EMBL" id="RAI75029.1"/>
    </source>
</evidence>
<dbReference type="OrthoDB" id="1646880at2"/>
<dbReference type="InterPro" id="IPR046947">
    <property type="entry name" value="LytR-like"/>
</dbReference>
<proteinExistence type="predicted"/>
<evidence type="ECO:0000313" key="5">
    <source>
        <dbReference type="Proteomes" id="UP000249016"/>
    </source>
</evidence>
<organism evidence="4 5">
    <name type="scientific">Spirosoma telluris</name>
    <dbReference type="NCBI Taxonomy" id="2183553"/>
    <lineage>
        <taxon>Bacteria</taxon>
        <taxon>Pseudomonadati</taxon>
        <taxon>Bacteroidota</taxon>
        <taxon>Cytophagia</taxon>
        <taxon>Cytophagales</taxon>
        <taxon>Cytophagaceae</taxon>
        <taxon>Spirosoma</taxon>
    </lineage>
</organism>
<dbReference type="GO" id="GO:0000156">
    <property type="term" value="F:phosphorelay response regulator activity"/>
    <property type="evidence" value="ECO:0007669"/>
    <property type="project" value="InterPro"/>
</dbReference>
<dbReference type="Gene3D" id="2.40.50.1020">
    <property type="entry name" value="LytTr DNA-binding domain"/>
    <property type="match status" value="1"/>
</dbReference>